<sequence length="36" mass="4098">MFSGTLDIWLSVIVTPKYPATNFPKVEGTFKAMFFL</sequence>
<proteinExistence type="predicted"/>
<name>A0A0E9WCD3_ANGAN</name>
<accession>A0A0E9WCD3</accession>
<organism evidence="1">
    <name type="scientific">Anguilla anguilla</name>
    <name type="common">European freshwater eel</name>
    <name type="synonym">Muraena anguilla</name>
    <dbReference type="NCBI Taxonomy" id="7936"/>
    <lineage>
        <taxon>Eukaryota</taxon>
        <taxon>Metazoa</taxon>
        <taxon>Chordata</taxon>
        <taxon>Craniata</taxon>
        <taxon>Vertebrata</taxon>
        <taxon>Euteleostomi</taxon>
        <taxon>Actinopterygii</taxon>
        <taxon>Neopterygii</taxon>
        <taxon>Teleostei</taxon>
        <taxon>Anguilliformes</taxon>
        <taxon>Anguillidae</taxon>
        <taxon>Anguilla</taxon>
    </lineage>
</organism>
<protein>
    <submittedName>
        <fullName evidence="1">Uncharacterized protein</fullName>
    </submittedName>
</protein>
<evidence type="ECO:0000313" key="1">
    <source>
        <dbReference type="EMBL" id="JAH87148.1"/>
    </source>
</evidence>
<dbReference type="EMBL" id="GBXM01021429">
    <property type="protein sequence ID" value="JAH87148.1"/>
    <property type="molecule type" value="Transcribed_RNA"/>
</dbReference>
<reference evidence="1" key="2">
    <citation type="journal article" date="2015" name="Fish Shellfish Immunol.">
        <title>Early steps in the European eel (Anguilla anguilla)-Vibrio vulnificus interaction in the gills: Role of the RtxA13 toxin.</title>
        <authorList>
            <person name="Callol A."/>
            <person name="Pajuelo D."/>
            <person name="Ebbesson L."/>
            <person name="Teles M."/>
            <person name="MacKenzie S."/>
            <person name="Amaro C."/>
        </authorList>
    </citation>
    <scope>NUCLEOTIDE SEQUENCE</scope>
</reference>
<dbReference type="AlphaFoldDB" id="A0A0E9WCD3"/>
<reference evidence="1" key="1">
    <citation type="submission" date="2014-11" db="EMBL/GenBank/DDBJ databases">
        <authorList>
            <person name="Amaro Gonzalez C."/>
        </authorList>
    </citation>
    <scope>NUCLEOTIDE SEQUENCE</scope>
</reference>